<dbReference type="RefSeq" id="WP_003362013.1">
    <property type="nucleotide sequence ID" value="NC_012658.1"/>
</dbReference>
<reference evidence="1 2" key="1">
    <citation type="journal article" date="2007" name="PLoS ONE">
        <title>Analysis of the neurotoxin complex genes in Clostridium botulinum A1-A4 and B1 strains: BoNT/A3, /Ba4 and /B1 clusters are located within plasmids.</title>
        <authorList>
            <person name="Smith T.J."/>
            <person name="Hill K.K."/>
            <person name="Foley B.T."/>
            <person name="Detter J.C."/>
            <person name="Munk A.C."/>
            <person name="Bruce D.C."/>
            <person name="Doggett N.A."/>
            <person name="Smith L.A."/>
            <person name="Marks J.D."/>
            <person name="Xie G."/>
            <person name="Brettin T.S."/>
        </authorList>
    </citation>
    <scope>NUCLEOTIDE SEQUENCE [LARGE SCALE GENOMIC DNA]</scope>
    <source>
        <strain evidence="2">657 / Type Ba4</strain>
    </source>
</reference>
<reference evidence="2" key="2">
    <citation type="submission" date="2008-05" db="EMBL/GenBank/DDBJ databases">
        <title>Genome sequence of Clostridium botulinum Ba4 strain 657.</title>
        <authorList>
            <person name="Shrivastava S."/>
            <person name="Brown J.L."/>
            <person name="Bruce D."/>
            <person name="Detter C."/>
            <person name="Munk C."/>
            <person name="Smith L.A."/>
            <person name="Smith T.J."/>
            <person name="Sutton G."/>
            <person name="Brettin T.S."/>
        </authorList>
    </citation>
    <scope>NUCLEOTIDE SEQUENCE [LARGE SCALE GENOMIC DNA]</scope>
    <source>
        <strain evidence="2">657 / Type Ba4</strain>
    </source>
</reference>
<dbReference type="KEGG" id="cbi:CLJ_B2490"/>
<organism evidence="1 2">
    <name type="scientific">Clostridium botulinum (strain 657 / Type Ba4)</name>
    <dbReference type="NCBI Taxonomy" id="515621"/>
    <lineage>
        <taxon>Bacteria</taxon>
        <taxon>Bacillati</taxon>
        <taxon>Bacillota</taxon>
        <taxon>Clostridia</taxon>
        <taxon>Eubacteriales</taxon>
        <taxon>Clostridiaceae</taxon>
        <taxon>Clostridium</taxon>
    </lineage>
</organism>
<accession>A0A3F2ZSD1</accession>
<evidence type="ECO:0000313" key="1">
    <source>
        <dbReference type="EMBL" id="ACQ54029.1"/>
    </source>
</evidence>
<gene>
    <name evidence="1" type="ordered locus">CLJ_B2490</name>
</gene>
<dbReference type="EMBL" id="CP001083">
    <property type="protein sequence ID" value="ACQ54029.1"/>
    <property type="molecule type" value="Genomic_DNA"/>
</dbReference>
<proteinExistence type="predicted"/>
<evidence type="ECO:0000313" key="2">
    <source>
        <dbReference type="Proteomes" id="UP000002333"/>
    </source>
</evidence>
<protein>
    <submittedName>
        <fullName evidence="1">Uncharacterized protein</fullName>
    </submittedName>
</protein>
<dbReference type="Proteomes" id="UP000002333">
    <property type="component" value="Chromosome"/>
</dbReference>
<dbReference type="AlphaFoldDB" id="A0A3F2ZSD1"/>
<name>A0A3F2ZSD1_CLOB6</name>
<sequence length="40" mass="4616">MIVIRDARVELLNKGVGVDDIFGFILIFSLYKNFKNSIEK</sequence>